<dbReference type="Pfam" id="PF02571">
    <property type="entry name" value="CbiJ"/>
    <property type="match status" value="1"/>
</dbReference>
<dbReference type="PANTHER" id="PTHR36925">
    <property type="entry name" value="COBALT-PRECORRIN-6A REDUCTASE"/>
    <property type="match status" value="1"/>
</dbReference>
<dbReference type="RefSeq" id="WP_377213602.1">
    <property type="nucleotide sequence ID" value="NZ_JBHTJV010000025.1"/>
</dbReference>
<proteinExistence type="predicted"/>
<dbReference type="InterPro" id="IPR003723">
    <property type="entry name" value="Precorrin-6x_reduct"/>
</dbReference>
<accession>A0ABW3FIG9</accession>
<keyword evidence="2" id="KW-0169">Cobalamin biosynthesis</keyword>
<evidence type="ECO:0000313" key="4">
    <source>
        <dbReference type="EMBL" id="MFD0917749.1"/>
    </source>
</evidence>
<dbReference type="EMBL" id="JBHTJV010000025">
    <property type="protein sequence ID" value="MFD0917749.1"/>
    <property type="molecule type" value="Genomic_DNA"/>
</dbReference>
<evidence type="ECO:0000256" key="2">
    <source>
        <dbReference type="ARBA" id="ARBA00022573"/>
    </source>
</evidence>
<reference evidence="5" key="1">
    <citation type="journal article" date="2019" name="Int. J. Syst. Evol. Microbiol.">
        <title>The Global Catalogue of Microorganisms (GCM) 10K type strain sequencing project: providing services to taxonomists for standard genome sequencing and annotation.</title>
        <authorList>
            <consortium name="The Broad Institute Genomics Platform"/>
            <consortium name="The Broad Institute Genome Sequencing Center for Infectious Disease"/>
            <person name="Wu L."/>
            <person name="Ma J."/>
        </authorList>
    </citation>
    <scope>NUCLEOTIDE SEQUENCE [LARGE SCALE GENOMIC DNA]</scope>
    <source>
        <strain evidence="5">CCUG 60023</strain>
    </source>
</reference>
<gene>
    <name evidence="4" type="ORF">ACFQ14_15200</name>
</gene>
<dbReference type="PANTHER" id="PTHR36925:SF1">
    <property type="entry name" value="COBALT-PRECORRIN-6A REDUCTASE"/>
    <property type="match status" value="1"/>
</dbReference>
<keyword evidence="3 4" id="KW-0560">Oxidoreductase</keyword>
<keyword evidence="5" id="KW-1185">Reference proteome</keyword>
<comment type="caution">
    <text evidence="4">The sequence shown here is derived from an EMBL/GenBank/DDBJ whole genome shotgun (WGS) entry which is preliminary data.</text>
</comment>
<name>A0ABW3FIG9_9HYPH</name>
<sequence>MPNKPRKILLLGGTKEAAERAAELVAQGADVTTSLAGRTREPEPVAGKVRVGGFGGVEGLADYLLQNAINELIDATHPFAIQISANAKAAAERTGVTLTVLTRAPWQRETGDNWHILPSPEAAVDSPPPGATVLLALGSQHIAPFARRKDVHFIIRMIDRPQAPLPFAKHTIVLGKPSSEPDKEASLLKAYGVTHIVCRNSGGPGAYGKIVAARTLGLPVIMIERPTP</sequence>
<protein>
    <submittedName>
        <fullName evidence="4">Cobalt-precorrin-6A reductase</fullName>
        <ecNumber evidence="4">1.3.1.106</ecNumber>
    </submittedName>
</protein>
<dbReference type="Proteomes" id="UP001597101">
    <property type="component" value="Unassembled WGS sequence"/>
</dbReference>
<dbReference type="EC" id="1.3.1.106" evidence="4"/>
<comment type="pathway">
    <text evidence="1">Cofactor biosynthesis; adenosylcobalamin biosynthesis.</text>
</comment>
<evidence type="ECO:0000256" key="1">
    <source>
        <dbReference type="ARBA" id="ARBA00004953"/>
    </source>
</evidence>
<evidence type="ECO:0000313" key="5">
    <source>
        <dbReference type="Proteomes" id="UP001597101"/>
    </source>
</evidence>
<organism evidence="4 5">
    <name type="scientific">Pseudahrensia aquimaris</name>
    <dbReference type="NCBI Taxonomy" id="744461"/>
    <lineage>
        <taxon>Bacteria</taxon>
        <taxon>Pseudomonadati</taxon>
        <taxon>Pseudomonadota</taxon>
        <taxon>Alphaproteobacteria</taxon>
        <taxon>Hyphomicrobiales</taxon>
        <taxon>Ahrensiaceae</taxon>
        <taxon>Pseudahrensia</taxon>
    </lineage>
</organism>
<dbReference type="NCBIfam" id="NF005968">
    <property type="entry name" value="PRK08057.1-2"/>
    <property type="match status" value="1"/>
</dbReference>
<dbReference type="GO" id="GO:0016491">
    <property type="term" value="F:oxidoreductase activity"/>
    <property type="evidence" value="ECO:0007669"/>
    <property type="project" value="UniProtKB-KW"/>
</dbReference>
<evidence type="ECO:0000256" key="3">
    <source>
        <dbReference type="ARBA" id="ARBA00023002"/>
    </source>
</evidence>
<dbReference type="PROSITE" id="PS51014">
    <property type="entry name" value="COBK_CBIJ"/>
    <property type="match status" value="1"/>
</dbReference>